<feature type="non-terminal residue" evidence="6">
    <location>
        <position position="364"/>
    </location>
</feature>
<dbReference type="GO" id="GO:0006508">
    <property type="term" value="P:proteolysis"/>
    <property type="evidence" value="ECO:0007669"/>
    <property type="project" value="UniProtKB-KW"/>
</dbReference>
<gene>
    <name evidence="6" type="ORF">KI387_013122</name>
</gene>
<dbReference type="SMART" id="SM00382">
    <property type="entry name" value="AAA"/>
    <property type="match status" value="1"/>
</dbReference>
<keyword evidence="2" id="KW-0378">Hydrolase</keyword>
<evidence type="ECO:0000313" key="6">
    <source>
        <dbReference type="EMBL" id="KAH9301539.1"/>
    </source>
</evidence>
<dbReference type="Gene3D" id="1.10.8.60">
    <property type="match status" value="1"/>
</dbReference>
<feature type="domain" description="AAA+ ATPase" evidence="5">
    <location>
        <begin position="1"/>
        <end position="137"/>
    </location>
</feature>
<evidence type="ECO:0000259" key="5">
    <source>
        <dbReference type="SMART" id="SM00382"/>
    </source>
</evidence>
<organism evidence="6 7">
    <name type="scientific">Taxus chinensis</name>
    <name type="common">Chinese yew</name>
    <name type="synonym">Taxus wallichiana var. chinensis</name>
    <dbReference type="NCBI Taxonomy" id="29808"/>
    <lineage>
        <taxon>Eukaryota</taxon>
        <taxon>Viridiplantae</taxon>
        <taxon>Streptophyta</taxon>
        <taxon>Embryophyta</taxon>
        <taxon>Tracheophyta</taxon>
        <taxon>Spermatophyta</taxon>
        <taxon>Pinopsida</taxon>
        <taxon>Pinidae</taxon>
        <taxon>Conifers II</taxon>
        <taxon>Cupressales</taxon>
        <taxon>Taxaceae</taxon>
        <taxon>Taxus</taxon>
    </lineage>
</organism>
<dbReference type="Proteomes" id="UP000824469">
    <property type="component" value="Unassembled WGS sequence"/>
</dbReference>
<reference evidence="6 7" key="1">
    <citation type="journal article" date="2021" name="Nat. Plants">
        <title>The Taxus genome provides insights into paclitaxel biosynthesis.</title>
        <authorList>
            <person name="Xiong X."/>
            <person name="Gou J."/>
            <person name="Liao Q."/>
            <person name="Li Y."/>
            <person name="Zhou Q."/>
            <person name="Bi G."/>
            <person name="Li C."/>
            <person name="Du R."/>
            <person name="Wang X."/>
            <person name="Sun T."/>
            <person name="Guo L."/>
            <person name="Liang H."/>
            <person name="Lu P."/>
            <person name="Wu Y."/>
            <person name="Zhang Z."/>
            <person name="Ro D.K."/>
            <person name="Shang Y."/>
            <person name="Huang S."/>
            <person name="Yan J."/>
        </authorList>
    </citation>
    <scope>NUCLEOTIDE SEQUENCE [LARGE SCALE GENOMIC DNA]</scope>
    <source>
        <strain evidence="6">Ta-2019</strain>
    </source>
</reference>
<evidence type="ECO:0000256" key="1">
    <source>
        <dbReference type="ARBA" id="ARBA00022670"/>
    </source>
</evidence>
<proteinExistence type="inferred from homology"/>
<sequence length="364" mass="39686">GILLCGEPGTGKTLLAKAVAGEAGVNFLSISASQFVEMYVGVGASRVRGLYEEAKENAPSVVFIDELDAVGRTRGIVRGSGGQERDATVNQLLTCLDGFDGKGDVITIAATNRPDVLDPALVRPGRFDRKISIPKPSFEGRIEILKLHAQKKPMADDVDYEVISSLTEGMAGADLANIFDVAALNIIRDGRSEITTDDLVDAINSDEIGLQLELKRSMDFLRKLALNEAAPVVVSLNFIDSKDVQMVSIAPKGARLQGATRVRIDSGKFILPSISRQTMLDHITVQLAPRAADEIWNGPDQFCTIWADTFQNARLAARELVFAGLSDKKELYGLYDCLYELDRINEVDAEALRILNICYERAKK</sequence>
<dbReference type="GO" id="GO:0009507">
    <property type="term" value="C:chloroplast"/>
    <property type="evidence" value="ECO:0007669"/>
    <property type="project" value="TreeGrafter"/>
</dbReference>
<feature type="non-terminal residue" evidence="6">
    <location>
        <position position="1"/>
    </location>
</feature>
<dbReference type="InterPro" id="IPR003959">
    <property type="entry name" value="ATPase_AAA_core"/>
</dbReference>
<keyword evidence="1" id="KW-0645">Protease</keyword>
<dbReference type="InterPro" id="IPR037219">
    <property type="entry name" value="Peptidase_M41-like"/>
</dbReference>
<dbReference type="InterPro" id="IPR003960">
    <property type="entry name" value="ATPase_AAA_CS"/>
</dbReference>
<evidence type="ECO:0000256" key="3">
    <source>
        <dbReference type="ARBA" id="ARBA00022946"/>
    </source>
</evidence>
<dbReference type="SUPFAM" id="SSF140990">
    <property type="entry name" value="FtsH protease domain-like"/>
    <property type="match status" value="1"/>
</dbReference>
<protein>
    <recommendedName>
        <fullName evidence="5">AAA+ ATPase domain-containing protein</fullName>
    </recommendedName>
</protein>
<evidence type="ECO:0000256" key="2">
    <source>
        <dbReference type="ARBA" id="ARBA00022801"/>
    </source>
</evidence>
<dbReference type="InterPro" id="IPR027417">
    <property type="entry name" value="P-loop_NTPase"/>
</dbReference>
<dbReference type="Gene3D" id="1.20.58.760">
    <property type="entry name" value="Peptidase M41"/>
    <property type="match status" value="1"/>
</dbReference>
<name>A0AA38FD17_TAXCH</name>
<dbReference type="AlphaFoldDB" id="A0AA38FD17"/>
<keyword evidence="3" id="KW-0809">Transit peptide</keyword>
<dbReference type="Gene3D" id="3.40.50.300">
    <property type="entry name" value="P-loop containing nucleotide triphosphate hydrolases"/>
    <property type="match status" value="1"/>
</dbReference>
<dbReference type="Pfam" id="PF00004">
    <property type="entry name" value="AAA"/>
    <property type="match status" value="1"/>
</dbReference>
<dbReference type="GO" id="GO:0045037">
    <property type="term" value="P:protein import into chloroplast stroma"/>
    <property type="evidence" value="ECO:0007669"/>
    <property type="project" value="TreeGrafter"/>
</dbReference>
<evidence type="ECO:0000256" key="4">
    <source>
        <dbReference type="RuleBase" id="RU003651"/>
    </source>
</evidence>
<dbReference type="FunFam" id="3.40.50.300:FF:000982">
    <property type="entry name" value="Inactive ATP-dependent zinc metalloprotease FTSHI 2 like"/>
    <property type="match status" value="1"/>
</dbReference>
<keyword evidence="7" id="KW-1185">Reference proteome</keyword>
<dbReference type="InterPro" id="IPR003593">
    <property type="entry name" value="AAA+_ATPase"/>
</dbReference>
<evidence type="ECO:0000313" key="7">
    <source>
        <dbReference type="Proteomes" id="UP000824469"/>
    </source>
</evidence>
<keyword evidence="4" id="KW-0547">Nucleotide-binding</keyword>
<accession>A0AA38FD17</accession>
<dbReference type="InterPro" id="IPR041569">
    <property type="entry name" value="AAA_lid_3"/>
</dbReference>
<dbReference type="Pfam" id="PF17862">
    <property type="entry name" value="AAA_lid_3"/>
    <property type="match status" value="1"/>
</dbReference>
<dbReference type="GO" id="GO:0016887">
    <property type="term" value="F:ATP hydrolysis activity"/>
    <property type="evidence" value="ECO:0007669"/>
    <property type="project" value="InterPro"/>
</dbReference>
<dbReference type="SUPFAM" id="SSF52540">
    <property type="entry name" value="P-loop containing nucleoside triphosphate hydrolases"/>
    <property type="match status" value="1"/>
</dbReference>
<dbReference type="PROSITE" id="PS00674">
    <property type="entry name" value="AAA"/>
    <property type="match status" value="1"/>
</dbReference>
<dbReference type="GO" id="GO:0005524">
    <property type="term" value="F:ATP binding"/>
    <property type="evidence" value="ECO:0007669"/>
    <property type="project" value="UniProtKB-KW"/>
</dbReference>
<dbReference type="OMA" id="NIMREGR"/>
<dbReference type="PANTHER" id="PTHR23076:SF56">
    <property type="entry name" value="INACTIVE ATP-DEPENDENT ZINC METALLOPROTEASE FTSHI 2, CHLOROPLASTIC-RELATED"/>
    <property type="match status" value="1"/>
</dbReference>
<dbReference type="GO" id="GO:0004176">
    <property type="term" value="F:ATP-dependent peptidase activity"/>
    <property type="evidence" value="ECO:0007669"/>
    <property type="project" value="InterPro"/>
</dbReference>
<comment type="similarity">
    <text evidence="4">Belongs to the AAA ATPase family.</text>
</comment>
<comment type="caution">
    <text evidence="6">The sequence shown here is derived from an EMBL/GenBank/DDBJ whole genome shotgun (WGS) entry which is preliminary data.</text>
</comment>
<dbReference type="EMBL" id="JAHRHJ020000009">
    <property type="protein sequence ID" value="KAH9301539.1"/>
    <property type="molecule type" value="Genomic_DNA"/>
</dbReference>
<keyword evidence="4" id="KW-0067">ATP-binding</keyword>
<dbReference type="GO" id="GO:0004222">
    <property type="term" value="F:metalloendopeptidase activity"/>
    <property type="evidence" value="ECO:0007669"/>
    <property type="project" value="InterPro"/>
</dbReference>
<dbReference type="PANTHER" id="PTHR23076">
    <property type="entry name" value="METALLOPROTEASE M41 FTSH"/>
    <property type="match status" value="1"/>
</dbReference>